<protein>
    <submittedName>
        <fullName evidence="1">Uncharacterized protein</fullName>
    </submittedName>
</protein>
<dbReference type="HOGENOM" id="CLU_3372720_0_0_7"/>
<organism evidence="1 2">
    <name type="scientific">Entotheonella factor</name>
    <dbReference type="NCBI Taxonomy" id="1429438"/>
    <lineage>
        <taxon>Bacteria</taxon>
        <taxon>Pseudomonadati</taxon>
        <taxon>Nitrospinota/Tectimicrobiota group</taxon>
        <taxon>Candidatus Tectimicrobiota</taxon>
        <taxon>Candidatus Entotheonellia</taxon>
        <taxon>Candidatus Entotheonellales</taxon>
        <taxon>Candidatus Entotheonellaceae</taxon>
        <taxon>Candidatus Entotheonella</taxon>
    </lineage>
</organism>
<keyword evidence="2" id="KW-1185">Reference proteome</keyword>
<sequence>MANPTVRLTVDVESFARLGCGCWERQSSLQAGKV</sequence>
<dbReference type="EMBL" id="AZHW01000938">
    <property type="protein sequence ID" value="ETW95255.1"/>
    <property type="molecule type" value="Genomic_DNA"/>
</dbReference>
<evidence type="ECO:0000313" key="2">
    <source>
        <dbReference type="Proteomes" id="UP000019141"/>
    </source>
</evidence>
<comment type="caution">
    <text evidence="1">The sequence shown here is derived from an EMBL/GenBank/DDBJ whole genome shotgun (WGS) entry which is preliminary data.</text>
</comment>
<reference evidence="1 2" key="1">
    <citation type="journal article" date="2014" name="Nature">
        <title>An environmental bacterial taxon with a large and distinct metabolic repertoire.</title>
        <authorList>
            <person name="Wilson M.C."/>
            <person name="Mori T."/>
            <person name="Ruckert C."/>
            <person name="Uria A.R."/>
            <person name="Helf M.J."/>
            <person name="Takada K."/>
            <person name="Gernert C."/>
            <person name="Steffens U.A."/>
            <person name="Heycke N."/>
            <person name="Schmitt S."/>
            <person name="Rinke C."/>
            <person name="Helfrich E.J."/>
            <person name="Brachmann A.O."/>
            <person name="Gurgui C."/>
            <person name="Wakimoto T."/>
            <person name="Kracht M."/>
            <person name="Crusemann M."/>
            <person name="Hentschel U."/>
            <person name="Abe I."/>
            <person name="Matsunaga S."/>
            <person name="Kalinowski J."/>
            <person name="Takeyama H."/>
            <person name="Piel J."/>
        </authorList>
    </citation>
    <scope>NUCLEOTIDE SEQUENCE [LARGE SCALE GENOMIC DNA]</scope>
    <source>
        <strain evidence="2">TSY1</strain>
    </source>
</reference>
<dbReference type="Proteomes" id="UP000019141">
    <property type="component" value="Unassembled WGS sequence"/>
</dbReference>
<accession>W4LC07</accession>
<name>W4LC07_ENTF1</name>
<dbReference type="AlphaFoldDB" id="W4LC07"/>
<evidence type="ECO:0000313" key="1">
    <source>
        <dbReference type="EMBL" id="ETW95255.1"/>
    </source>
</evidence>
<gene>
    <name evidence="1" type="ORF">ETSY1_31370</name>
</gene>
<proteinExistence type="predicted"/>